<dbReference type="AlphaFoldDB" id="A0A9J5XIG8"/>
<organism evidence="1 2">
    <name type="scientific">Solanum commersonii</name>
    <name type="common">Commerson's wild potato</name>
    <name type="synonym">Commerson's nightshade</name>
    <dbReference type="NCBI Taxonomy" id="4109"/>
    <lineage>
        <taxon>Eukaryota</taxon>
        <taxon>Viridiplantae</taxon>
        <taxon>Streptophyta</taxon>
        <taxon>Embryophyta</taxon>
        <taxon>Tracheophyta</taxon>
        <taxon>Spermatophyta</taxon>
        <taxon>Magnoliopsida</taxon>
        <taxon>eudicotyledons</taxon>
        <taxon>Gunneridae</taxon>
        <taxon>Pentapetalae</taxon>
        <taxon>asterids</taxon>
        <taxon>lamiids</taxon>
        <taxon>Solanales</taxon>
        <taxon>Solanaceae</taxon>
        <taxon>Solanoideae</taxon>
        <taxon>Solaneae</taxon>
        <taxon>Solanum</taxon>
    </lineage>
</organism>
<dbReference type="Proteomes" id="UP000824120">
    <property type="component" value="Chromosome 9"/>
</dbReference>
<proteinExistence type="predicted"/>
<reference evidence="1 2" key="1">
    <citation type="submission" date="2020-09" db="EMBL/GenBank/DDBJ databases">
        <title>De no assembly of potato wild relative species, Solanum commersonii.</title>
        <authorList>
            <person name="Cho K."/>
        </authorList>
    </citation>
    <scope>NUCLEOTIDE SEQUENCE [LARGE SCALE GENOMIC DNA]</scope>
    <source>
        <strain evidence="1">LZ3.2</strain>
        <tissue evidence="1">Leaf</tissue>
    </source>
</reference>
<comment type="caution">
    <text evidence="1">The sequence shown here is derived from an EMBL/GenBank/DDBJ whole genome shotgun (WGS) entry which is preliminary data.</text>
</comment>
<evidence type="ECO:0000313" key="1">
    <source>
        <dbReference type="EMBL" id="KAG5586760.1"/>
    </source>
</evidence>
<accession>A0A9J5XIG8</accession>
<protein>
    <submittedName>
        <fullName evidence="1">Uncharacterized protein</fullName>
    </submittedName>
</protein>
<keyword evidence="2" id="KW-1185">Reference proteome</keyword>
<sequence length="165" mass="19128">MAKKGISLCNRCSLCAKETQTISLVSKNYHESWLQSESNRTRRLVPNEDREISLYRIKCFQLSKIQMIQNKILWSKGHFVVEMVTLVSLMWLMLYGHQEKQVGKLQGLKISLLRIIISACCLKEKKNTQVVQAKNWDLGRSSDRRRRRYGHSEYGGMGIAKGHTK</sequence>
<name>A0A9J5XIG8_SOLCO</name>
<gene>
    <name evidence="1" type="ORF">H5410_047194</name>
</gene>
<dbReference type="EMBL" id="JACXVP010000009">
    <property type="protein sequence ID" value="KAG5586760.1"/>
    <property type="molecule type" value="Genomic_DNA"/>
</dbReference>
<evidence type="ECO:0000313" key="2">
    <source>
        <dbReference type="Proteomes" id="UP000824120"/>
    </source>
</evidence>